<name>A0A481Z8V3_9VIRU</name>
<proteinExistence type="predicted"/>
<protein>
    <recommendedName>
        <fullName evidence="3">Transmembrane protein</fullName>
    </recommendedName>
</protein>
<keyword evidence="1" id="KW-0472">Membrane</keyword>
<gene>
    <name evidence="2" type="ORF">LCPAC304_01400</name>
</gene>
<dbReference type="EMBL" id="MK500565">
    <property type="protein sequence ID" value="QBK91802.1"/>
    <property type="molecule type" value="Genomic_DNA"/>
</dbReference>
<reference evidence="2" key="1">
    <citation type="journal article" date="2019" name="MBio">
        <title>Virus Genomes from Deep Sea Sediments Expand the Ocean Megavirome and Support Independent Origins of Viral Gigantism.</title>
        <authorList>
            <person name="Backstrom D."/>
            <person name="Yutin N."/>
            <person name="Jorgensen S.L."/>
            <person name="Dharamshi J."/>
            <person name="Homa F."/>
            <person name="Zaremba-Niedwiedzka K."/>
            <person name="Spang A."/>
            <person name="Wolf Y.I."/>
            <person name="Koonin E.V."/>
            <person name="Ettema T.J."/>
        </authorList>
    </citation>
    <scope>NUCLEOTIDE SEQUENCE</scope>
</reference>
<accession>A0A481Z8V3</accession>
<evidence type="ECO:0000313" key="2">
    <source>
        <dbReference type="EMBL" id="QBK91802.1"/>
    </source>
</evidence>
<sequence>MPYTEEIQRDIKLYANSLATTELKALALEKHSNYTETLYDKLVDDLLAYTNKYEPNNRFVIFGNLYAGESGEQLLTSEINHALYLVILLTAIATLGSFWFMNIVDHEVQFLVDLFIITIIALVLYLVHELMNPFDSDLLKTSFHCIYCDFLQTLDRDLPDA</sequence>
<organism evidence="2">
    <name type="scientific">Pithovirus LCPAC304</name>
    <dbReference type="NCBI Taxonomy" id="2506594"/>
    <lineage>
        <taxon>Viruses</taxon>
        <taxon>Pithoviruses</taxon>
    </lineage>
</organism>
<keyword evidence="1" id="KW-0812">Transmembrane</keyword>
<keyword evidence="1" id="KW-1133">Transmembrane helix</keyword>
<feature type="transmembrane region" description="Helical" evidence="1">
    <location>
        <begin position="108"/>
        <end position="127"/>
    </location>
</feature>
<feature type="transmembrane region" description="Helical" evidence="1">
    <location>
        <begin position="82"/>
        <end position="102"/>
    </location>
</feature>
<evidence type="ECO:0000256" key="1">
    <source>
        <dbReference type="SAM" id="Phobius"/>
    </source>
</evidence>
<evidence type="ECO:0008006" key="3">
    <source>
        <dbReference type="Google" id="ProtNLM"/>
    </source>
</evidence>